<feature type="compositionally biased region" description="Polar residues" evidence="1">
    <location>
        <begin position="189"/>
        <end position="201"/>
    </location>
</feature>
<organism evidence="3 4">
    <name type="scientific">Porites lobata</name>
    <dbReference type="NCBI Taxonomy" id="104759"/>
    <lineage>
        <taxon>Eukaryota</taxon>
        <taxon>Metazoa</taxon>
        <taxon>Cnidaria</taxon>
        <taxon>Anthozoa</taxon>
        <taxon>Hexacorallia</taxon>
        <taxon>Scleractinia</taxon>
        <taxon>Fungiina</taxon>
        <taxon>Poritidae</taxon>
        <taxon>Porites</taxon>
    </lineage>
</organism>
<gene>
    <name evidence="3" type="ORF">PLOB_00040250</name>
</gene>
<dbReference type="EMBL" id="CALNXK010000061">
    <property type="protein sequence ID" value="CAH3138654.1"/>
    <property type="molecule type" value="Genomic_DNA"/>
</dbReference>
<evidence type="ECO:0000313" key="4">
    <source>
        <dbReference type="Proteomes" id="UP001159405"/>
    </source>
</evidence>
<keyword evidence="2" id="KW-1133">Transmembrane helix</keyword>
<comment type="caution">
    <text evidence="3">The sequence shown here is derived from an EMBL/GenBank/DDBJ whole genome shotgun (WGS) entry which is preliminary data.</text>
</comment>
<keyword evidence="2" id="KW-0472">Membrane</keyword>
<reference evidence="3 4" key="1">
    <citation type="submission" date="2022-05" db="EMBL/GenBank/DDBJ databases">
        <authorList>
            <consortium name="Genoscope - CEA"/>
            <person name="William W."/>
        </authorList>
    </citation>
    <scope>NUCLEOTIDE SEQUENCE [LARGE SCALE GENOMIC DNA]</scope>
</reference>
<protein>
    <recommendedName>
        <fullName evidence="5">Transmembrane protein</fullName>
    </recommendedName>
</protein>
<evidence type="ECO:0000256" key="1">
    <source>
        <dbReference type="SAM" id="MobiDB-lite"/>
    </source>
</evidence>
<feature type="transmembrane region" description="Helical" evidence="2">
    <location>
        <begin position="89"/>
        <end position="111"/>
    </location>
</feature>
<feature type="region of interest" description="Disordered" evidence="1">
    <location>
        <begin position="120"/>
        <end position="236"/>
    </location>
</feature>
<sequence>MNRQNRAFPTGVFIDQRYGLSGQCSGHESCKRVALPFLLSFTTMFLLVGFILTMVGNFAKPSWGPEDDWCGPCKEERLKTERHLKNCRIVGPIFLGIGGLSLIVTTAYICIRRKNNTGQVITRPNTGQAAGSTTQEGSGNVTTTTQYPSPYGFQQPAYGQTPEYPSGSGPYTSTPAEYASYPTVPAYPPSTQYPYNSSQNGPQSLSPTELPPPPSYESIVGQSNSAPSAPPEAQVC</sequence>
<evidence type="ECO:0008006" key="5">
    <source>
        <dbReference type="Google" id="ProtNLM"/>
    </source>
</evidence>
<feature type="compositionally biased region" description="Polar residues" evidence="1">
    <location>
        <begin position="120"/>
        <end position="148"/>
    </location>
</feature>
<keyword evidence="4" id="KW-1185">Reference proteome</keyword>
<proteinExistence type="predicted"/>
<dbReference type="Proteomes" id="UP001159405">
    <property type="component" value="Unassembled WGS sequence"/>
</dbReference>
<name>A0ABN8P9D8_9CNID</name>
<keyword evidence="2" id="KW-0812">Transmembrane</keyword>
<evidence type="ECO:0000313" key="3">
    <source>
        <dbReference type="EMBL" id="CAH3138654.1"/>
    </source>
</evidence>
<accession>A0ABN8P9D8</accession>
<evidence type="ECO:0000256" key="2">
    <source>
        <dbReference type="SAM" id="Phobius"/>
    </source>
</evidence>
<feature type="transmembrane region" description="Helical" evidence="2">
    <location>
        <begin position="37"/>
        <end position="59"/>
    </location>
</feature>